<evidence type="ECO:0000256" key="1">
    <source>
        <dbReference type="SAM" id="MobiDB-lite"/>
    </source>
</evidence>
<name>A0A2G9TUU1_TELCI</name>
<dbReference type="AlphaFoldDB" id="A0A2G9TUU1"/>
<proteinExistence type="predicted"/>
<dbReference type="EMBL" id="KZ353085">
    <property type="protein sequence ID" value="PIO61744.1"/>
    <property type="molecule type" value="Genomic_DNA"/>
</dbReference>
<accession>A0A2G9TUU1</accession>
<gene>
    <name evidence="2" type="ORF">TELCIR_16723</name>
</gene>
<keyword evidence="3" id="KW-1185">Reference proteome</keyword>
<sequence>MMPTPPLPAQPHFAYPHYPYYGAIQPNVSLPYTYSMPSTTTTVQNPPYPAGGHPGNPHPSWRPY</sequence>
<feature type="region of interest" description="Disordered" evidence="1">
    <location>
        <begin position="41"/>
        <end position="64"/>
    </location>
</feature>
<evidence type="ECO:0000313" key="3">
    <source>
        <dbReference type="Proteomes" id="UP000230423"/>
    </source>
</evidence>
<reference evidence="2 3" key="1">
    <citation type="submission" date="2015-09" db="EMBL/GenBank/DDBJ databases">
        <title>Draft genome of the parasitic nematode Teladorsagia circumcincta isolate WARC Sus (inbred).</title>
        <authorList>
            <person name="Mitreva M."/>
        </authorList>
    </citation>
    <scope>NUCLEOTIDE SEQUENCE [LARGE SCALE GENOMIC DNA]</scope>
    <source>
        <strain evidence="2 3">S</strain>
    </source>
</reference>
<evidence type="ECO:0000313" key="2">
    <source>
        <dbReference type="EMBL" id="PIO61744.1"/>
    </source>
</evidence>
<dbReference type="Proteomes" id="UP000230423">
    <property type="component" value="Unassembled WGS sequence"/>
</dbReference>
<organism evidence="2 3">
    <name type="scientific">Teladorsagia circumcincta</name>
    <name type="common">Brown stomach worm</name>
    <name type="synonym">Ostertagia circumcincta</name>
    <dbReference type="NCBI Taxonomy" id="45464"/>
    <lineage>
        <taxon>Eukaryota</taxon>
        <taxon>Metazoa</taxon>
        <taxon>Ecdysozoa</taxon>
        <taxon>Nematoda</taxon>
        <taxon>Chromadorea</taxon>
        <taxon>Rhabditida</taxon>
        <taxon>Rhabditina</taxon>
        <taxon>Rhabditomorpha</taxon>
        <taxon>Strongyloidea</taxon>
        <taxon>Trichostrongylidae</taxon>
        <taxon>Teladorsagia</taxon>
    </lineage>
</organism>
<protein>
    <submittedName>
        <fullName evidence="2">Uncharacterized protein</fullName>
    </submittedName>
</protein>